<gene>
    <name evidence="6" type="ORF">OSTQU699_LOCUS4233</name>
</gene>
<dbReference type="InterPro" id="IPR019734">
    <property type="entry name" value="TPR_rpt"/>
</dbReference>
<dbReference type="PROSITE" id="PS50240">
    <property type="entry name" value="TRYPSIN_DOM"/>
    <property type="match status" value="1"/>
</dbReference>
<comment type="similarity">
    <text evidence="1">Belongs to the peptidase S1 family.</text>
</comment>
<dbReference type="Gene3D" id="2.40.10.10">
    <property type="entry name" value="Trypsin-like serine proteases"/>
    <property type="match status" value="1"/>
</dbReference>
<dbReference type="InterPro" id="IPR011990">
    <property type="entry name" value="TPR-like_helical_dom_sf"/>
</dbReference>
<dbReference type="PRINTS" id="PR00722">
    <property type="entry name" value="CHYMOTRYPSIN"/>
</dbReference>
<dbReference type="InterPro" id="IPR043504">
    <property type="entry name" value="Peptidase_S1_PA_chymotrypsin"/>
</dbReference>
<dbReference type="InterPro" id="IPR050430">
    <property type="entry name" value="Peptidase_S1"/>
</dbReference>
<dbReference type="InterPro" id="IPR001254">
    <property type="entry name" value="Trypsin_dom"/>
</dbReference>
<keyword evidence="3" id="KW-0378">Hydrolase</keyword>
<feature type="chain" id="PRO_5035948295" description="Peptidase S1 domain-containing protein" evidence="4">
    <location>
        <begin position="20"/>
        <end position="640"/>
    </location>
</feature>
<dbReference type="InterPro" id="IPR001314">
    <property type="entry name" value="Peptidase_S1A"/>
</dbReference>
<dbReference type="InterPro" id="IPR033116">
    <property type="entry name" value="TRYPSIN_SER"/>
</dbReference>
<keyword evidence="2" id="KW-1015">Disulfide bond</keyword>
<dbReference type="PROSITE" id="PS00135">
    <property type="entry name" value="TRYPSIN_SER"/>
    <property type="match status" value="1"/>
</dbReference>
<dbReference type="AlphaFoldDB" id="A0A8S1IYI9"/>
<dbReference type="PROSITE" id="PS00134">
    <property type="entry name" value="TRYPSIN_HIS"/>
    <property type="match status" value="1"/>
</dbReference>
<dbReference type="SUPFAM" id="SSF50494">
    <property type="entry name" value="Trypsin-like serine proteases"/>
    <property type="match status" value="1"/>
</dbReference>
<keyword evidence="7" id="KW-1185">Reference proteome</keyword>
<organism evidence="6 7">
    <name type="scientific">Ostreobium quekettii</name>
    <dbReference type="NCBI Taxonomy" id="121088"/>
    <lineage>
        <taxon>Eukaryota</taxon>
        <taxon>Viridiplantae</taxon>
        <taxon>Chlorophyta</taxon>
        <taxon>core chlorophytes</taxon>
        <taxon>Ulvophyceae</taxon>
        <taxon>TCBD clade</taxon>
        <taxon>Bryopsidales</taxon>
        <taxon>Ostreobineae</taxon>
        <taxon>Ostreobiaceae</taxon>
        <taxon>Ostreobium</taxon>
    </lineage>
</organism>
<dbReference type="EMBL" id="CAJHUC010000898">
    <property type="protein sequence ID" value="CAD7698874.1"/>
    <property type="molecule type" value="Genomic_DNA"/>
</dbReference>
<dbReference type="SMART" id="SM00020">
    <property type="entry name" value="Tryp_SPc"/>
    <property type="match status" value="1"/>
</dbReference>
<dbReference type="PANTHER" id="PTHR24276:SF98">
    <property type="entry name" value="FI18310P1-RELATED"/>
    <property type="match status" value="1"/>
</dbReference>
<evidence type="ECO:0000256" key="2">
    <source>
        <dbReference type="ARBA" id="ARBA00023157"/>
    </source>
</evidence>
<dbReference type="CDD" id="cd00190">
    <property type="entry name" value="Tryp_SPc"/>
    <property type="match status" value="1"/>
</dbReference>
<evidence type="ECO:0000256" key="1">
    <source>
        <dbReference type="ARBA" id="ARBA00007664"/>
    </source>
</evidence>
<dbReference type="GO" id="GO:0006508">
    <property type="term" value="P:proteolysis"/>
    <property type="evidence" value="ECO:0007669"/>
    <property type="project" value="UniProtKB-KW"/>
</dbReference>
<evidence type="ECO:0000259" key="5">
    <source>
        <dbReference type="PROSITE" id="PS50240"/>
    </source>
</evidence>
<dbReference type="InterPro" id="IPR018114">
    <property type="entry name" value="TRYPSIN_HIS"/>
</dbReference>
<evidence type="ECO:0000313" key="6">
    <source>
        <dbReference type="EMBL" id="CAD7698874.1"/>
    </source>
</evidence>
<protein>
    <recommendedName>
        <fullName evidence="5">Peptidase S1 domain-containing protein</fullName>
    </recommendedName>
</protein>
<dbReference type="Pfam" id="PF00089">
    <property type="entry name" value="Trypsin"/>
    <property type="match status" value="1"/>
</dbReference>
<dbReference type="Pfam" id="PF13424">
    <property type="entry name" value="TPR_12"/>
    <property type="match status" value="1"/>
</dbReference>
<evidence type="ECO:0000256" key="4">
    <source>
        <dbReference type="SAM" id="SignalP"/>
    </source>
</evidence>
<keyword evidence="4" id="KW-0732">Signal</keyword>
<feature type="domain" description="Peptidase S1" evidence="5">
    <location>
        <begin position="39"/>
        <end position="281"/>
    </location>
</feature>
<keyword evidence="3" id="KW-0645">Protease</keyword>
<dbReference type="OrthoDB" id="546450at2759"/>
<dbReference type="PANTHER" id="PTHR24276">
    <property type="entry name" value="POLYSERASE-RELATED"/>
    <property type="match status" value="1"/>
</dbReference>
<name>A0A8S1IYI9_9CHLO</name>
<feature type="signal peptide" evidence="4">
    <location>
        <begin position="1"/>
        <end position="19"/>
    </location>
</feature>
<accession>A0A8S1IYI9</accession>
<dbReference type="InterPro" id="IPR009003">
    <property type="entry name" value="Peptidase_S1_PA"/>
</dbReference>
<proteinExistence type="inferred from homology"/>
<comment type="caution">
    <text evidence="6">The sequence shown here is derived from an EMBL/GenBank/DDBJ whole genome shotgun (WGS) entry which is preliminary data.</text>
</comment>
<evidence type="ECO:0000313" key="7">
    <source>
        <dbReference type="Proteomes" id="UP000708148"/>
    </source>
</evidence>
<dbReference type="GO" id="GO:0004252">
    <property type="term" value="F:serine-type endopeptidase activity"/>
    <property type="evidence" value="ECO:0007669"/>
    <property type="project" value="InterPro"/>
</dbReference>
<reference evidence="6" key="1">
    <citation type="submission" date="2020-12" db="EMBL/GenBank/DDBJ databases">
        <authorList>
            <person name="Iha C."/>
        </authorList>
    </citation>
    <scope>NUCLEOTIDE SEQUENCE</scope>
</reference>
<dbReference type="Gene3D" id="1.25.40.10">
    <property type="entry name" value="Tetratricopeptide repeat domain"/>
    <property type="match status" value="1"/>
</dbReference>
<dbReference type="SMART" id="SM00028">
    <property type="entry name" value="TPR"/>
    <property type="match status" value="2"/>
</dbReference>
<dbReference type="SUPFAM" id="SSF48452">
    <property type="entry name" value="TPR-like"/>
    <property type="match status" value="1"/>
</dbReference>
<keyword evidence="3" id="KW-0720">Serine protease</keyword>
<dbReference type="Proteomes" id="UP000708148">
    <property type="component" value="Unassembled WGS sequence"/>
</dbReference>
<sequence>MPAACRWLLAVLIVAAAAAGVSKFSASEVGQASQVTSRIVAVEEAPEGRFPWIVSIRNPVRLHRCVGILVSRRFVLTAAHCIDDIGKNAIVHIGPYRLNDAEEQLGSPRVMRALTTFVHPNWKKKLQHGYDCALLKLPWDVEGVPTPTLSEKGTQHPGSTDVFALGWDVRRGGSHEVYDNLRMATSLQIVENRHCPGLERWALGAHMICAYSAYEDTCQGDSGGPLFMADNPLNMNLSKGNPHVDLILGIMSFGPDLCARGRGGAYTRVSDMRDWIDAIMEGKAYSEEADAASRGLSGFCCLERILSMLMFFLMTRGACRTLPEHILTTALKAKGYFLARGEHLYRHGDALGSTFSYWIAWRLCLLFRNEDHVRNLATKNGHVKAQRLYYHGDFWGAMICYWLDWQLCRHMAGEEHPHALKSLEEHGRALRRLKYPLRAKDCHTTVLETCRRRHGQHHADTIKSQINLANVYLSLKNLEKAESLLLSAINTLEEVRQYNLLVALCWNSMGNVHQAAGNVGSAVRCYGKALCIRESFLCAENPDTLASRYDLASALEMRDSPLALALSENIHAAVYDARLRVLGAHHPDTENSKAHWTRLRRQRQIGVLAAAVRSIVAACGNLIKWVGWVVWPPSGANVRQ</sequence>
<evidence type="ECO:0000256" key="3">
    <source>
        <dbReference type="RuleBase" id="RU363034"/>
    </source>
</evidence>